<organism evidence="1">
    <name type="scientific">Caldilineaceae bacterium SB0675_bin_29</name>
    <dbReference type="NCBI Taxonomy" id="2605266"/>
    <lineage>
        <taxon>Bacteria</taxon>
        <taxon>Bacillati</taxon>
        <taxon>Chloroflexota</taxon>
        <taxon>Caldilineae</taxon>
        <taxon>Caldilineales</taxon>
        <taxon>Caldilineaceae</taxon>
    </lineage>
</organism>
<gene>
    <name evidence="1" type="ORF">F4148_02835</name>
</gene>
<sequence>MAWPLVFSLLITGVVMMLGDRAGYWHPEALVGGELLLLSLASLEHISGNQVADWSLPAPGHGAGLIGWVSGNVLVSLLGQLPAVFAADLRALLSFFLLFRHTPMI</sequence>
<proteinExistence type="predicted"/>
<dbReference type="AlphaFoldDB" id="A0A6B1FVS2"/>
<protein>
    <submittedName>
        <fullName evidence="1">Uncharacterized protein</fullName>
    </submittedName>
</protein>
<evidence type="ECO:0000313" key="1">
    <source>
        <dbReference type="EMBL" id="MYH60729.1"/>
    </source>
</evidence>
<comment type="caution">
    <text evidence="1">The sequence shown here is derived from an EMBL/GenBank/DDBJ whole genome shotgun (WGS) entry which is preliminary data.</text>
</comment>
<reference evidence="1" key="1">
    <citation type="submission" date="2019-09" db="EMBL/GenBank/DDBJ databases">
        <title>Characterisation of the sponge microbiome using genome-centric metagenomics.</title>
        <authorList>
            <person name="Engelberts J.P."/>
            <person name="Robbins S.J."/>
            <person name="De Goeij J.M."/>
            <person name="Aranda M."/>
            <person name="Bell S.C."/>
            <person name="Webster N.S."/>
        </authorList>
    </citation>
    <scope>NUCLEOTIDE SEQUENCE</scope>
    <source>
        <strain evidence="1">SB0675_bin_29</strain>
    </source>
</reference>
<dbReference type="EMBL" id="VYDA01000103">
    <property type="protein sequence ID" value="MYH60729.1"/>
    <property type="molecule type" value="Genomic_DNA"/>
</dbReference>
<accession>A0A6B1FVS2</accession>
<name>A0A6B1FVS2_9CHLR</name>